<dbReference type="OMA" id="GGLWEQG"/>
<dbReference type="InterPro" id="IPR044215">
    <property type="entry name" value="PIG-H"/>
</dbReference>
<keyword evidence="3" id="KW-0472">Membrane</keyword>
<evidence type="ECO:0000313" key="5">
    <source>
        <dbReference type="EMBL" id="OSS44000.1"/>
    </source>
</evidence>
<keyword evidence="6" id="KW-1185">Reference proteome</keyword>
<proteinExistence type="inferred from homology"/>
<evidence type="ECO:0000259" key="4">
    <source>
        <dbReference type="Pfam" id="PF10181"/>
    </source>
</evidence>
<evidence type="ECO:0000256" key="1">
    <source>
        <dbReference type="ARBA" id="ARBA00004687"/>
    </source>
</evidence>
<dbReference type="PANTHER" id="PTHR15231:SF1">
    <property type="entry name" value="PHOSPHATIDYLINOSITOL N-ACETYLGLUCOSAMINYLTRANSFERASE SUBUNIT H"/>
    <property type="match status" value="1"/>
</dbReference>
<feature type="domain" description="Phosphatidylinositol N-acetylglucosaminyltransferase subunit H conserved" evidence="4">
    <location>
        <begin position="123"/>
        <end position="188"/>
    </location>
</feature>
<organism evidence="5 6">
    <name type="scientific">Epicoccum nigrum</name>
    <name type="common">Soil fungus</name>
    <name type="synonym">Epicoccum purpurascens</name>
    <dbReference type="NCBI Taxonomy" id="105696"/>
    <lineage>
        <taxon>Eukaryota</taxon>
        <taxon>Fungi</taxon>
        <taxon>Dikarya</taxon>
        <taxon>Ascomycota</taxon>
        <taxon>Pezizomycotina</taxon>
        <taxon>Dothideomycetes</taxon>
        <taxon>Pleosporomycetidae</taxon>
        <taxon>Pleosporales</taxon>
        <taxon>Pleosporineae</taxon>
        <taxon>Didymellaceae</taxon>
        <taxon>Epicoccum</taxon>
    </lineage>
</organism>
<evidence type="ECO:0000256" key="2">
    <source>
        <dbReference type="ARBA" id="ARBA00009610"/>
    </source>
</evidence>
<dbReference type="GO" id="GO:0006506">
    <property type="term" value="P:GPI anchor biosynthetic process"/>
    <property type="evidence" value="ECO:0007669"/>
    <property type="project" value="UniProtKB-UniPathway"/>
</dbReference>
<name>A0A1Y2LJS8_EPING</name>
<keyword evidence="3" id="KW-1133">Transmembrane helix</keyword>
<evidence type="ECO:0000313" key="6">
    <source>
        <dbReference type="Proteomes" id="UP000193240"/>
    </source>
</evidence>
<dbReference type="STRING" id="105696.A0A1Y2LJS8"/>
<gene>
    <name evidence="5" type="ORF">B5807_11418</name>
</gene>
<dbReference type="GO" id="GO:0000506">
    <property type="term" value="C:glycosylphosphatidylinositol-N-acetylglucosaminyltransferase (GPI-GnT) complex"/>
    <property type="evidence" value="ECO:0007669"/>
    <property type="project" value="InterPro"/>
</dbReference>
<dbReference type="InterPro" id="IPR019328">
    <property type="entry name" value="PIGH-H_dom"/>
</dbReference>
<dbReference type="Pfam" id="PF10181">
    <property type="entry name" value="PIG-H"/>
    <property type="match status" value="1"/>
</dbReference>
<evidence type="ECO:0000256" key="3">
    <source>
        <dbReference type="SAM" id="Phobius"/>
    </source>
</evidence>
<reference evidence="5 6" key="1">
    <citation type="journal article" date="2017" name="Genome Announc.">
        <title>Genome sequence of the saprophytic ascomycete Epicoccum nigrum ICMP 19927 strain isolated from New Zealand.</title>
        <authorList>
            <person name="Fokin M."/>
            <person name="Fleetwood D."/>
            <person name="Weir B.S."/>
            <person name="Villas-Boas S.G."/>
        </authorList>
    </citation>
    <scope>NUCLEOTIDE SEQUENCE [LARGE SCALE GENOMIC DNA]</scope>
    <source>
        <strain evidence="5 6">ICMP 19927</strain>
    </source>
</reference>
<sequence length="225" mass="24843">MVLALLARLTAPPTQTLRILSPTPSTVSFTVSTRPVPATLAAKLRYYVGLLTRLLLGLAALSALWIKWRISHGLTTDILLYTLGGPQTAALLKGVGRMKWSYIGGGAFVVLFAVLRRGYTEESLTVLRGLGVQTSSSAATFLQAPRNRFIPTSHIQDVLIHEAFRGFEVRYYLAIVVKGEEDIVVVFPHLLPRRAILEEVWRGTRKCLWESGSRVDTKGKDVEAN</sequence>
<protein>
    <recommendedName>
        <fullName evidence="4">Phosphatidylinositol N-acetylglucosaminyltransferase subunit H conserved domain-containing protein</fullName>
    </recommendedName>
</protein>
<dbReference type="UniPathway" id="UPA00196"/>
<feature type="transmembrane region" description="Helical" evidence="3">
    <location>
        <begin position="102"/>
        <end position="119"/>
    </location>
</feature>
<comment type="similarity">
    <text evidence="2">Belongs to the PIGH family.</text>
</comment>
<dbReference type="InParanoid" id="A0A1Y2LJS8"/>
<dbReference type="EMBL" id="KZ107860">
    <property type="protein sequence ID" value="OSS44000.1"/>
    <property type="molecule type" value="Genomic_DNA"/>
</dbReference>
<accession>A0A1Y2LJS8</accession>
<dbReference type="PANTHER" id="PTHR15231">
    <property type="entry name" value="PHOSPHATIDYLINOSITOL N-ACETYLGLUCOSAMINYLTRANSFERASE SUBUNIT H"/>
    <property type="match status" value="1"/>
</dbReference>
<dbReference type="AlphaFoldDB" id="A0A1Y2LJS8"/>
<keyword evidence="3" id="KW-0812">Transmembrane</keyword>
<feature type="transmembrane region" description="Helical" evidence="3">
    <location>
        <begin position="44"/>
        <end position="66"/>
    </location>
</feature>
<comment type="pathway">
    <text evidence="1">Glycolipid biosynthesis; glycosylphosphatidylinositol-anchor biosynthesis.</text>
</comment>
<dbReference type="Proteomes" id="UP000193240">
    <property type="component" value="Unassembled WGS sequence"/>
</dbReference>